<evidence type="ECO:0000313" key="2">
    <source>
        <dbReference type="Proteomes" id="UP001175228"/>
    </source>
</evidence>
<name>A0AA39Q9E4_9AGAR</name>
<accession>A0AA39Q9E4</accession>
<organism evidence="1 2">
    <name type="scientific">Armillaria luteobubalina</name>
    <dbReference type="NCBI Taxonomy" id="153913"/>
    <lineage>
        <taxon>Eukaryota</taxon>
        <taxon>Fungi</taxon>
        <taxon>Dikarya</taxon>
        <taxon>Basidiomycota</taxon>
        <taxon>Agaricomycotina</taxon>
        <taxon>Agaricomycetes</taxon>
        <taxon>Agaricomycetidae</taxon>
        <taxon>Agaricales</taxon>
        <taxon>Marasmiineae</taxon>
        <taxon>Physalacriaceae</taxon>
        <taxon>Armillaria</taxon>
    </lineage>
</organism>
<keyword evidence="2" id="KW-1185">Reference proteome</keyword>
<comment type="caution">
    <text evidence="1">The sequence shown here is derived from an EMBL/GenBank/DDBJ whole genome shotgun (WGS) entry which is preliminary data.</text>
</comment>
<dbReference type="Proteomes" id="UP001175228">
    <property type="component" value="Unassembled WGS sequence"/>
</dbReference>
<dbReference type="EMBL" id="JAUEPU010000013">
    <property type="protein sequence ID" value="KAK0497584.1"/>
    <property type="molecule type" value="Genomic_DNA"/>
</dbReference>
<evidence type="ECO:0000313" key="1">
    <source>
        <dbReference type="EMBL" id="KAK0497584.1"/>
    </source>
</evidence>
<reference evidence="1" key="1">
    <citation type="submission" date="2023-06" db="EMBL/GenBank/DDBJ databases">
        <authorList>
            <consortium name="Lawrence Berkeley National Laboratory"/>
            <person name="Ahrendt S."/>
            <person name="Sahu N."/>
            <person name="Indic B."/>
            <person name="Wong-Bajracharya J."/>
            <person name="Merenyi Z."/>
            <person name="Ke H.-M."/>
            <person name="Monk M."/>
            <person name="Kocsube S."/>
            <person name="Drula E."/>
            <person name="Lipzen A."/>
            <person name="Balint B."/>
            <person name="Henrissat B."/>
            <person name="Andreopoulos B."/>
            <person name="Martin F.M."/>
            <person name="Harder C.B."/>
            <person name="Rigling D."/>
            <person name="Ford K.L."/>
            <person name="Foster G.D."/>
            <person name="Pangilinan J."/>
            <person name="Papanicolaou A."/>
            <person name="Barry K."/>
            <person name="LaButti K."/>
            <person name="Viragh M."/>
            <person name="Koriabine M."/>
            <person name="Yan M."/>
            <person name="Riley R."/>
            <person name="Champramary S."/>
            <person name="Plett K.L."/>
            <person name="Tsai I.J."/>
            <person name="Slot J."/>
            <person name="Sipos G."/>
            <person name="Plett J."/>
            <person name="Nagy L.G."/>
            <person name="Grigoriev I.V."/>
        </authorList>
    </citation>
    <scope>NUCLEOTIDE SEQUENCE</scope>
    <source>
        <strain evidence="1">HWK02</strain>
    </source>
</reference>
<evidence type="ECO:0008006" key="3">
    <source>
        <dbReference type="Google" id="ProtNLM"/>
    </source>
</evidence>
<protein>
    <recommendedName>
        <fullName evidence="3">F-box domain-containing protein</fullName>
    </recommendedName>
</protein>
<dbReference type="AlphaFoldDB" id="A0AA39Q9E4"/>
<gene>
    <name evidence="1" type="ORF">EDD18DRAFT_1162999</name>
</gene>
<dbReference type="SUPFAM" id="SSF52047">
    <property type="entry name" value="RNI-like"/>
    <property type="match status" value="1"/>
</dbReference>
<dbReference type="InterPro" id="IPR032675">
    <property type="entry name" value="LRR_dom_sf"/>
</dbReference>
<proteinExistence type="predicted"/>
<sequence>MTEGGPICRLPLELLAEIFERTNSIGHSHRFPTISEAPWILIHVSSTWRKLALSLPALWSSISITAYHRRTVQMLRVALGRSGTAPLTVRLLFSFMAVEQMKELYRILCGERYRWKSISITLESRYGGAAPAFIRLLQAPADYPILESFDLVMGAPFSLTLPAGFFDRAPVLHYIRMRPLLTNDLPWSRITTFITSTFTVEQQFMILRESPQLQTLEIESYRGSHVPPAANSYPLLHTSLAKFEVPDISSFPFLTLPALTDLYVNGIVDKHDADNFSTFVSQSGCHLESLRFPFDAFSASLVDTFAKQPNLRELCTVFFDGDVSPLLSALSSAPLILPKLEELELNQAFGALNLRTVVTLASYRRENTPLRYLKMESKTVLPKLPQAQSPHLAALRELRGNGLVIEIEEAGQDVMDVPL</sequence>
<dbReference type="Gene3D" id="3.80.10.10">
    <property type="entry name" value="Ribonuclease Inhibitor"/>
    <property type="match status" value="1"/>
</dbReference>